<keyword evidence="3" id="KW-1185">Reference proteome</keyword>
<reference evidence="3" key="1">
    <citation type="journal article" date="2019" name="Int. J. Syst. Evol. Microbiol.">
        <title>The Global Catalogue of Microorganisms (GCM) 10K type strain sequencing project: providing services to taxonomists for standard genome sequencing and annotation.</title>
        <authorList>
            <consortium name="The Broad Institute Genomics Platform"/>
            <consortium name="The Broad Institute Genome Sequencing Center for Infectious Disease"/>
            <person name="Wu L."/>
            <person name="Ma J."/>
        </authorList>
    </citation>
    <scope>NUCLEOTIDE SEQUENCE [LARGE SCALE GENOMIC DNA]</scope>
    <source>
        <strain evidence="3">JCM 1405</strain>
    </source>
</reference>
<evidence type="ECO:0000313" key="2">
    <source>
        <dbReference type="EMBL" id="GAA0717257.1"/>
    </source>
</evidence>
<dbReference type="EMBL" id="BAAACF010000001">
    <property type="protein sequence ID" value="GAA0717257.1"/>
    <property type="molecule type" value="Genomic_DNA"/>
</dbReference>
<sequence>MQGKILIVNKLDGSVFGWFGEVMINDESRRPDIENILLVELESNQNQKEFMNLTNGIESVKVIDIKNKILEFELKHENIETEEQRLQRELLEAQNQIVNLEFEKLTGCI</sequence>
<keyword evidence="1" id="KW-0175">Coiled coil</keyword>
<proteinExistence type="predicted"/>
<dbReference type="RefSeq" id="WP_343765667.1">
    <property type="nucleotide sequence ID" value="NZ_BAAACF010000001.1"/>
</dbReference>
<feature type="coiled-coil region" evidence="1">
    <location>
        <begin position="69"/>
        <end position="103"/>
    </location>
</feature>
<name>A0ABP3TWW7_9CLOT</name>
<comment type="caution">
    <text evidence="2">The sequence shown here is derived from an EMBL/GenBank/DDBJ whole genome shotgun (WGS) entry which is preliminary data.</text>
</comment>
<gene>
    <name evidence="2" type="ORF">GCM10008905_02720</name>
</gene>
<evidence type="ECO:0000256" key="1">
    <source>
        <dbReference type="SAM" id="Coils"/>
    </source>
</evidence>
<dbReference type="Proteomes" id="UP001500339">
    <property type="component" value="Unassembled WGS sequence"/>
</dbReference>
<evidence type="ECO:0000313" key="3">
    <source>
        <dbReference type="Proteomes" id="UP001500339"/>
    </source>
</evidence>
<accession>A0ABP3TWW7</accession>
<organism evidence="2 3">
    <name type="scientific">Clostridium malenominatum</name>
    <dbReference type="NCBI Taxonomy" id="1539"/>
    <lineage>
        <taxon>Bacteria</taxon>
        <taxon>Bacillati</taxon>
        <taxon>Bacillota</taxon>
        <taxon>Clostridia</taxon>
        <taxon>Eubacteriales</taxon>
        <taxon>Clostridiaceae</taxon>
        <taxon>Clostridium</taxon>
    </lineage>
</organism>
<protein>
    <submittedName>
        <fullName evidence="2">Uncharacterized protein</fullName>
    </submittedName>
</protein>